<comment type="caution">
    <text evidence="1">The sequence shown here is derived from an EMBL/GenBank/DDBJ whole genome shotgun (WGS) entry which is preliminary data.</text>
</comment>
<gene>
    <name evidence="1" type="ORF">EZS27_036753</name>
</gene>
<protein>
    <submittedName>
        <fullName evidence="1">Uncharacterized protein</fullName>
    </submittedName>
</protein>
<organism evidence="1">
    <name type="scientific">termite gut metagenome</name>
    <dbReference type="NCBI Taxonomy" id="433724"/>
    <lineage>
        <taxon>unclassified sequences</taxon>
        <taxon>metagenomes</taxon>
        <taxon>organismal metagenomes</taxon>
    </lineage>
</organism>
<dbReference type="AlphaFoldDB" id="A0A5J4PRS2"/>
<proteinExistence type="predicted"/>
<reference evidence="1" key="1">
    <citation type="submission" date="2019-03" db="EMBL/GenBank/DDBJ databases">
        <title>Single cell metagenomics reveals metabolic interactions within the superorganism composed of flagellate Streblomastix strix and complex community of Bacteroidetes bacteria on its surface.</title>
        <authorList>
            <person name="Treitli S.C."/>
            <person name="Kolisko M."/>
            <person name="Husnik F."/>
            <person name="Keeling P."/>
            <person name="Hampl V."/>
        </authorList>
    </citation>
    <scope>NUCLEOTIDE SEQUENCE</scope>
    <source>
        <strain evidence="1">STM</strain>
    </source>
</reference>
<dbReference type="EMBL" id="SNRY01006574">
    <property type="protein sequence ID" value="KAA6312287.1"/>
    <property type="molecule type" value="Genomic_DNA"/>
</dbReference>
<sequence>MATGGINVDNIPEVIDFGFGDAVIADDLWSKFDIHRDKDYNILIEHFKQLKKITD</sequence>
<dbReference type="InterPro" id="IPR013785">
    <property type="entry name" value="Aldolase_TIM"/>
</dbReference>
<evidence type="ECO:0000313" key="1">
    <source>
        <dbReference type="EMBL" id="KAA6312287.1"/>
    </source>
</evidence>
<accession>A0A5J4PRS2</accession>
<name>A0A5J4PRS2_9ZZZZ</name>
<dbReference type="Gene3D" id="3.20.20.70">
    <property type="entry name" value="Aldolase class I"/>
    <property type="match status" value="1"/>
</dbReference>